<evidence type="ECO:0000259" key="5">
    <source>
        <dbReference type="Pfam" id="PF00535"/>
    </source>
</evidence>
<dbReference type="PANTHER" id="PTHR43179:SF12">
    <property type="entry name" value="GALACTOFURANOSYLTRANSFERASE GLFT2"/>
    <property type="match status" value="1"/>
</dbReference>
<dbReference type="AlphaFoldDB" id="A0A7S9QA48"/>
<dbReference type="InterPro" id="IPR011990">
    <property type="entry name" value="TPR-like_helical_dom_sf"/>
</dbReference>
<keyword evidence="2" id="KW-0997">Cell inner membrane</keyword>
<evidence type="ECO:0000256" key="3">
    <source>
        <dbReference type="ARBA" id="ARBA00022676"/>
    </source>
</evidence>
<dbReference type="PROSITE" id="PS51354">
    <property type="entry name" value="GLUTAREDOXIN_2"/>
    <property type="match status" value="1"/>
</dbReference>
<feature type="domain" description="Glycosyltransferase 2-like" evidence="5">
    <location>
        <begin position="259"/>
        <end position="434"/>
    </location>
</feature>
<comment type="similarity">
    <text evidence="1">Belongs to the glycosyltransferase 2 family.</text>
</comment>
<dbReference type="Gene3D" id="1.25.40.10">
    <property type="entry name" value="Tetratricopeptide repeat domain"/>
    <property type="match status" value="1"/>
</dbReference>
<protein>
    <submittedName>
        <fullName evidence="6">Glycosyltransferase</fullName>
    </submittedName>
</protein>
<dbReference type="SUPFAM" id="SSF53448">
    <property type="entry name" value="Nucleotide-diphospho-sugar transferases"/>
    <property type="match status" value="1"/>
</dbReference>
<accession>A0A7S9QA48</accession>
<evidence type="ECO:0000256" key="1">
    <source>
        <dbReference type="ARBA" id="ARBA00006739"/>
    </source>
</evidence>
<keyword evidence="2" id="KW-1003">Cell membrane</keyword>
<dbReference type="PANTHER" id="PTHR43179">
    <property type="entry name" value="RHAMNOSYLTRANSFERASE WBBL"/>
    <property type="match status" value="1"/>
</dbReference>
<dbReference type="EMBL" id="CP064946">
    <property type="protein sequence ID" value="QPH51290.1"/>
    <property type="molecule type" value="Genomic_DNA"/>
</dbReference>
<evidence type="ECO:0000313" key="7">
    <source>
        <dbReference type="Proteomes" id="UP000594430"/>
    </source>
</evidence>
<name>A0A7S9QA48_9PSED</name>
<evidence type="ECO:0000313" key="6">
    <source>
        <dbReference type="EMBL" id="QPH51290.1"/>
    </source>
</evidence>
<dbReference type="SUPFAM" id="SSF48452">
    <property type="entry name" value="TPR-like"/>
    <property type="match status" value="1"/>
</dbReference>
<dbReference type="RefSeq" id="WP_196110718.1">
    <property type="nucleotide sequence ID" value="NZ_CP064943.1"/>
</dbReference>
<keyword evidence="2" id="KW-0472">Membrane</keyword>
<keyword evidence="4 6" id="KW-0808">Transferase</keyword>
<reference evidence="6 7" key="1">
    <citation type="submission" date="2020-11" db="EMBL/GenBank/DDBJ databases">
        <title>Pseudomonas fulva producing VIM-24.</title>
        <authorList>
            <person name="Liu S."/>
        </authorList>
    </citation>
    <scope>NUCLEOTIDE SEQUENCE [LARGE SCALE GENOMIC DNA]</scope>
    <source>
        <strain evidence="6 7">ZDHY414</strain>
    </source>
</reference>
<dbReference type="Proteomes" id="UP000594430">
    <property type="component" value="Chromosome"/>
</dbReference>
<proteinExistence type="inferred from homology"/>
<evidence type="ECO:0000256" key="2">
    <source>
        <dbReference type="ARBA" id="ARBA00022519"/>
    </source>
</evidence>
<keyword evidence="3" id="KW-0328">Glycosyltransferase</keyword>
<sequence length="823" mass="89944">MDIFHRHRQANEQDAAATAIERALQIPEYRAEALVWKGIAALPQTPKLAFLFFAEAAKALPDRADIHALVGRSLLAQDQPSLATRYLTNAWKLQPNDLGLRLTLWEARSLSETPADLRRMILAHLPDIHTGKELAVVLKLLAAQSDAPGTVGVVRYLPDQKEIQGWAVDLQNLQVPASIQIEANGGRINATATVSHPLLSAAGLPASHGGLRVSVPNPTPAVTLQFANGTPLLGSPVYAMPVFVPPASAGGGENNPVDVLIPVYNGLEETLECINSALDARKLNRTAHRLVVIEDKTPVPALAKALKVLAAKGKITLIQNAVNLGFIRTMNRAMALSPNKDVVWLNADTRVHGAWLDRLREVAYSDERIASVTPFTNNGELMSFPRSQICHDMPSAKAHAELDELARQVASPPVEIETGCGFCLYIKRAALNEVGYLDEVHLARGYGEETDWCLRARSHGWRHMGAPNVFVAHQGGISFGAEKVLRVAMNNAILRKRYPDASARYKAFCLRDPIKPARQALQQARLDQLARKPASQRNAYWQSDTDHTLRIHDGSLPEAGFNLSYHQRSHGTWVLVTAPLSPLPLNLEFELPNDFTRLVECLRNLPLQAIVYEHLARCPVGLCDLPAMLDIPYSIQCRDDRLLDQQGDYDWQRFAREAASVVVPWPALKPIYSDALPDAKLMIEATPVDNEAPKHAPQSLMIGDSLREQGTAIAWLDAARHISQAGLSIRLLAHTDSPWLNQLQATGSVQLLPEMEGFNLAERAQAAGCDGVLSLAKHSGSGWMAPGLATELGVPLFARPTLLASDARAIALNNLPLTLSLTQ</sequence>
<dbReference type="GO" id="GO:0016757">
    <property type="term" value="F:glycosyltransferase activity"/>
    <property type="evidence" value="ECO:0007669"/>
    <property type="project" value="UniProtKB-KW"/>
</dbReference>
<evidence type="ECO:0000256" key="4">
    <source>
        <dbReference type="ARBA" id="ARBA00022679"/>
    </source>
</evidence>
<gene>
    <name evidence="6" type="ORF">IZU98_06490</name>
</gene>
<dbReference type="Gene3D" id="3.90.550.10">
    <property type="entry name" value="Spore Coat Polysaccharide Biosynthesis Protein SpsA, Chain A"/>
    <property type="match status" value="1"/>
</dbReference>
<dbReference type="InterPro" id="IPR029044">
    <property type="entry name" value="Nucleotide-diphossugar_trans"/>
</dbReference>
<dbReference type="Pfam" id="PF00535">
    <property type="entry name" value="Glycos_transf_2"/>
    <property type="match status" value="1"/>
</dbReference>
<dbReference type="InterPro" id="IPR001173">
    <property type="entry name" value="Glyco_trans_2-like"/>
</dbReference>
<organism evidence="6 7">
    <name type="scientific">Pseudomonas fulva</name>
    <dbReference type="NCBI Taxonomy" id="47880"/>
    <lineage>
        <taxon>Bacteria</taxon>
        <taxon>Pseudomonadati</taxon>
        <taxon>Pseudomonadota</taxon>
        <taxon>Gammaproteobacteria</taxon>
        <taxon>Pseudomonadales</taxon>
        <taxon>Pseudomonadaceae</taxon>
        <taxon>Pseudomonas</taxon>
    </lineage>
</organism>